<name>A0ABS8ANM4_9BACT</name>
<feature type="transmembrane region" description="Helical" evidence="4">
    <location>
        <begin position="113"/>
        <end position="133"/>
    </location>
</feature>
<feature type="transmembrane region" description="Helical" evidence="4">
    <location>
        <begin position="239"/>
        <end position="257"/>
    </location>
</feature>
<dbReference type="PROSITE" id="PS00041">
    <property type="entry name" value="HTH_ARAC_FAMILY_1"/>
    <property type="match status" value="1"/>
</dbReference>
<organism evidence="6 7">
    <name type="scientific">Hymenobacter lucidus</name>
    <dbReference type="NCBI Taxonomy" id="2880930"/>
    <lineage>
        <taxon>Bacteria</taxon>
        <taxon>Pseudomonadati</taxon>
        <taxon>Bacteroidota</taxon>
        <taxon>Cytophagia</taxon>
        <taxon>Cytophagales</taxon>
        <taxon>Hymenobacteraceae</taxon>
        <taxon>Hymenobacter</taxon>
    </lineage>
</organism>
<feature type="domain" description="HTH araC/xylS-type" evidence="5">
    <location>
        <begin position="313"/>
        <end position="421"/>
    </location>
</feature>
<feature type="transmembrane region" description="Helical" evidence="4">
    <location>
        <begin position="6"/>
        <end position="28"/>
    </location>
</feature>
<dbReference type="PANTHER" id="PTHR43280:SF29">
    <property type="entry name" value="ARAC-FAMILY TRANSCRIPTIONAL REGULATOR"/>
    <property type="match status" value="1"/>
</dbReference>
<evidence type="ECO:0000313" key="7">
    <source>
        <dbReference type="Proteomes" id="UP001165296"/>
    </source>
</evidence>
<dbReference type="RefSeq" id="WP_226174037.1">
    <property type="nucleotide sequence ID" value="NZ_JAJADR010000002.1"/>
</dbReference>
<dbReference type="PANTHER" id="PTHR43280">
    <property type="entry name" value="ARAC-FAMILY TRANSCRIPTIONAL REGULATOR"/>
    <property type="match status" value="1"/>
</dbReference>
<keyword evidence="2" id="KW-0238">DNA-binding</keyword>
<dbReference type="PROSITE" id="PS01124">
    <property type="entry name" value="HTH_ARAC_FAMILY_2"/>
    <property type="match status" value="1"/>
</dbReference>
<feature type="transmembrane region" description="Helical" evidence="4">
    <location>
        <begin position="40"/>
        <end position="60"/>
    </location>
</feature>
<sequence>MPFTFSAYSGLLLPFFVQGVVVSVVLLLRSRRLGTAADVWLALLLVLHTLRLAQWMLGFAGWYDSHDACSTFMFYFPFSNWLAVGPALCFYFRSLTNQEFRFERRHWRHFAPVLLFLAGHLVVFLYDILWWHGLRGQPLPAHFGTKGPLAAQLEQLPLSYVVDVASYLSVGIYAGRTLREYRAYAHYLNDNFSDTDQIRFRWLRNVLVAVLVGTGVMLTFGLINTFVSPLSYYQAWYDYLFTGLLIYYLSIAGLLTGHRLAGLHFEPVAEPTAAEPVRAAPDMLVSAPASLVAPGVAPAVAEARLPVPDAELSRWTTRLLNHMTTARPYLAPELTLGQLAGQLQTNTSWLSRVINAGCGLNFNDFINEYRVREAEQRLRDPRFRHYTLLAVALEAGFNSKSTFNRVFKKLRGITPGEAARQE</sequence>
<protein>
    <submittedName>
        <fullName evidence="6">Helix-turn-helix transcriptional regulator</fullName>
    </submittedName>
</protein>
<evidence type="ECO:0000313" key="6">
    <source>
        <dbReference type="EMBL" id="MCB2407797.1"/>
    </source>
</evidence>
<feature type="transmembrane region" description="Helical" evidence="4">
    <location>
        <begin position="72"/>
        <end position="92"/>
    </location>
</feature>
<dbReference type="EMBL" id="JAJADR010000002">
    <property type="protein sequence ID" value="MCB2407797.1"/>
    <property type="molecule type" value="Genomic_DNA"/>
</dbReference>
<feature type="transmembrane region" description="Helical" evidence="4">
    <location>
        <begin position="158"/>
        <end position="175"/>
    </location>
</feature>
<dbReference type="InterPro" id="IPR009057">
    <property type="entry name" value="Homeodomain-like_sf"/>
</dbReference>
<comment type="caution">
    <text evidence="6">The sequence shown here is derived from an EMBL/GenBank/DDBJ whole genome shotgun (WGS) entry which is preliminary data.</text>
</comment>
<proteinExistence type="predicted"/>
<dbReference type="InterPro" id="IPR018062">
    <property type="entry name" value="HTH_AraC-typ_CS"/>
</dbReference>
<keyword evidence="7" id="KW-1185">Reference proteome</keyword>
<feature type="transmembrane region" description="Helical" evidence="4">
    <location>
        <begin position="206"/>
        <end position="227"/>
    </location>
</feature>
<dbReference type="Proteomes" id="UP001165296">
    <property type="component" value="Unassembled WGS sequence"/>
</dbReference>
<dbReference type="Gene3D" id="1.10.10.60">
    <property type="entry name" value="Homeodomain-like"/>
    <property type="match status" value="2"/>
</dbReference>
<keyword evidence="3" id="KW-0804">Transcription</keyword>
<dbReference type="SUPFAM" id="SSF46689">
    <property type="entry name" value="Homeodomain-like"/>
    <property type="match status" value="1"/>
</dbReference>
<keyword evidence="4" id="KW-0472">Membrane</keyword>
<gene>
    <name evidence="6" type="ORF">LGH74_07395</name>
</gene>
<evidence type="ECO:0000256" key="2">
    <source>
        <dbReference type="ARBA" id="ARBA00023125"/>
    </source>
</evidence>
<evidence type="ECO:0000256" key="3">
    <source>
        <dbReference type="ARBA" id="ARBA00023163"/>
    </source>
</evidence>
<dbReference type="Pfam" id="PF12833">
    <property type="entry name" value="HTH_18"/>
    <property type="match status" value="1"/>
</dbReference>
<dbReference type="SMART" id="SM00342">
    <property type="entry name" value="HTH_ARAC"/>
    <property type="match status" value="1"/>
</dbReference>
<evidence type="ECO:0000256" key="1">
    <source>
        <dbReference type="ARBA" id="ARBA00023015"/>
    </source>
</evidence>
<keyword evidence="4" id="KW-1133">Transmembrane helix</keyword>
<reference evidence="6" key="1">
    <citation type="submission" date="2021-10" db="EMBL/GenBank/DDBJ databases">
        <authorList>
            <person name="Dean J.D."/>
            <person name="Kim M.K."/>
            <person name="Newey C.N."/>
            <person name="Stoker T.S."/>
            <person name="Thompson D.W."/>
            <person name="Grose J.H."/>
        </authorList>
    </citation>
    <scope>NUCLEOTIDE SEQUENCE</scope>
    <source>
        <strain evidence="6">BT178</strain>
    </source>
</reference>
<dbReference type="InterPro" id="IPR018060">
    <property type="entry name" value="HTH_AraC"/>
</dbReference>
<evidence type="ECO:0000259" key="5">
    <source>
        <dbReference type="PROSITE" id="PS01124"/>
    </source>
</evidence>
<keyword evidence="1" id="KW-0805">Transcription regulation</keyword>
<evidence type="ECO:0000256" key="4">
    <source>
        <dbReference type="SAM" id="Phobius"/>
    </source>
</evidence>
<keyword evidence="4" id="KW-0812">Transmembrane</keyword>
<accession>A0ABS8ANM4</accession>